<proteinExistence type="predicted"/>
<evidence type="ECO:0000313" key="3">
    <source>
        <dbReference type="EMBL" id="GAF88985.1"/>
    </source>
</evidence>
<dbReference type="PANTHER" id="PTHR43088:SF1">
    <property type="entry name" value="SUBUNIT OF PYRUVATE:FLAVODOXIN OXIDOREDUCTASE"/>
    <property type="match status" value="1"/>
</dbReference>
<feature type="non-terminal residue" evidence="3">
    <location>
        <position position="176"/>
    </location>
</feature>
<dbReference type="CDD" id="cd07034">
    <property type="entry name" value="TPP_PYR_PFOR_IOR-alpha_like"/>
    <property type="match status" value="1"/>
</dbReference>
<dbReference type="InterPro" id="IPR002880">
    <property type="entry name" value="Pyrv_Fd/Flavodoxin_OxRdtase_N"/>
</dbReference>
<sequence length="176" mass="18504">MTKVLMNGNSAIGEAAIRAGCQCYFGYPITPQNELTEYMATHLSRRKGCSFIQAESEIAAINMVYGASVAGSRAMTSSSSPGISLKQEGISYLAACELPAVIVNMSRGGPGLGSISASQSDYFQATRGGGHGDYRTIVLAPSSGQELADLTYRAFDLADKYLVPVIVLGDAMLGQM</sequence>
<dbReference type="GO" id="GO:0016491">
    <property type="term" value="F:oxidoreductase activity"/>
    <property type="evidence" value="ECO:0007669"/>
    <property type="project" value="UniProtKB-KW"/>
</dbReference>
<gene>
    <name evidence="3" type="ORF">S01H1_22455</name>
</gene>
<dbReference type="InterPro" id="IPR052368">
    <property type="entry name" value="2-oxoacid_oxidoreductase"/>
</dbReference>
<reference evidence="3" key="1">
    <citation type="journal article" date="2014" name="Front. Microbiol.">
        <title>High frequency of phylogenetically diverse reductive dehalogenase-homologous genes in deep subseafloor sedimentary metagenomes.</title>
        <authorList>
            <person name="Kawai M."/>
            <person name="Futagami T."/>
            <person name="Toyoda A."/>
            <person name="Takaki Y."/>
            <person name="Nishi S."/>
            <person name="Hori S."/>
            <person name="Arai W."/>
            <person name="Tsubouchi T."/>
            <person name="Morono Y."/>
            <person name="Uchiyama I."/>
            <person name="Ito T."/>
            <person name="Fujiyama A."/>
            <person name="Inagaki F."/>
            <person name="Takami H."/>
        </authorList>
    </citation>
    <scope>NUCLEOTIDE SEQUENCE</scope>
    <source>
        <strain evidence="3">Expedition CK06-06</strain>
    </source>
</reference>
<evidence type="ECO:0000256" key="1">
    <source>
        <dbReference type="ARBA" id="ARBA00023002"/>
    </source>
</evidence>
<organism evidence="3">
    <name type="scientific">marine sediment metagenome</name>
    <dbReference type="NCBI Taxonomy" id="412755"/>
    <lineage>
        <taxon>unclassified sequences</taxon>
        <taxon>metagenomes</taxon>
        <taxon>ecological metagenomes</taxon>
    </lineage>
</organism>
<dbReference type="AlphaFoldDB" id="X0UKJ7"/>
<accession>X0UKJ7</accession>
<dbReference type="EMBL" id="BARS01012676">
    <property type="protein sequence ID" value="GAF88985.1"/>
    <property type="molecule type" value="Genomic_DNA"/>
</dbReference>
<comment type="caution">
    <text evidence="3">The sequence shown here is derived from an EMBL/GenBank/DDBJ whole genome shotgun (WGS) entry which is preliminary data.</text>
</comment>
<dbReference type="SUPFAM" id="SSF52518">
    <property type="entry name" value="Thiamin diphosphate-binding fold (THDP-binding)"/>
    <property type="match status" value="1"/>
</dbReference>
<dbReference type="Gene3D" id="3.40.50.970">
    <property type="match status" value="1"/>
</dbReference>
<feature type="domain" description="Pyruvate flavodoxin/ferredoxin oxidoreductase pyrimidine binding" evidence="2">
    <location>
        <begin position="14"/>
        <end position="174"/>
    </location>
</feature>
<keyword evidence="1" id="KW-0560">Oxidoreductase</keyword>
<evidence type="ECO:0000259" key="2">
    <source>
        <dbReference type="Pfam" id="PF01855"/>
    </source>
</evidence>
<name>X0UKJ7_9ZZZZ</name>
<dbReference type="PANTHER" id="PTHR43088">
    <property type="entry name" value="SUBUNIT OF PYRUVATE:FLAVODOXIN OXIDOREDUCTASE-RELATED"/>
    <property type="match status" value="1"/>
</dbReference>
<dbReference type="InterPro" id="IPR029061">
    <property type="entry name" value="THDP-binding"/>
</dbReference>
<dbReference type="Pfam" id="PF01855">
    <property type="entry name" value="POR_N"/>
    <property type="match status" value="1"/>
</dbReference>
<protein>
    <recommendedName>
        <fullName evidence="2">Pyruvate flavodoxin/ferredoxin oxidoreductase pyrimidine binding domain-containing protein</fullName>
    </recommendedName>
</protein>